<evidence type="ECO:0000313" key="1">
    <source>
        <dbReference type="EMBL" id="VEL08747.1"/>
    </source>
</evidence>
<evidence type="ECO:0000313" key="2">
    <source>
        <dbReference type="Proteomes" id="UP000784294"/>
    </source>
</evidence>
<reference evidence="1" key="1">
    <citation type="submission" date="2018-11" db="EMBL/GenBank/DDBJ databases">
        <authorList>
            <consortium name="Pathogen Informatics"/>
        </authorList>
    </citation>
    <scope>NUCLEOTIDE SEQUENCE</scope>
</reference>
<protein>
    <submittedName>
        <fullName evidence="1">Uncharacterized protein</fullName>
    </submittedName>
</protein>
<dbReference type="AlphaFoldDB" id="A0A448WCW3"/>
<keyword evidence="2" id="KW-1185">Reference proteome</keyword>
<accession>A0A448WCW3</accession>
<dbReference type="EMBL" id="CAAALY010004646">
    <property type="protein sequence ID" value="VEL08747.1"/>
    <property type="molecule type" value="Genomic_DNA"/>
</dbReference>
<name>A0A448WCW3_9PLAT</name>
<comment type="caution">
    <text evidence="1">The sequence shown here is derived from an EMBL/GenBank/DDBJ whole genome shotgun (WGS) entry which is preliminary data.</text>
</comment>
<gene>
    <name evidence="1" type="ORF">PXEA_LOCUS2187</name>
</gene>
<proteinExistence type="predicted"/>
<sequence>MLVYIHTHTIACLLVAQLVSFERNLRSDFRWAHFFLGRPLLGAEARSGQTRNPEGVPNLGLYVSMEFPAICGFSFLHIMNESTLDLLRSMLLNRPPILRLASINPSTDIWLADHEYVMEGLADLSISGLLKVFGFDVVGNLLILPYGQKFR</sequence>
<organism evidence="1 2">
    <name type="scientific">Protopolystoma xenopodis</name>
    <dbReference type="NCBI Taxonomy" id="117903"/>
    <lineage>
        <taxon>Eukaryota</taxon>
        <taxon>Metazoa</taxon>
        <taxon>Spiralia</taxon>
        <taxon>Lophotrochozoa</taxon>
        <taxon>Platyhelminthes</taxon>
        <taxon>Monogenea</taxon>
        <taxon>Polyopisthocotylea</taxon>
        <taxon>Polystomatidea</taxon>
        <taxon>Polystomatidae</taxon>
        <taxon>Protopolystoma</taxon>
    </lineage>
</organism>
<dbReference type="Proteomes" id="UP000784294">
    <property type="component" value="Unassembled WGS sequence"/>
</dbReference>